<dbReference type="AlphaFoldDB" id="A0A2G5I3M1"/>
<reference evidence="6 8" key="1">
    <citation type="submission" date="2015-10" db="EMBL/GenBank/DDBJ databases">
        <title>The cercosporin biosynthetic gene cluster was horizontally transferred to several fungal lineages and shown to be expanded in Cercospora beticola based on microsynteny with recipient genomes.</title>
        <authorList>
            <person name="De Jonge R."/>
            <person name="Ebert M.K."/>
            <person name="Suttle J.C."/>
            <person name="Jurick Ii W.M."/>
            <person name="Secor G.A."/>
            <person name="Thomma B.P."/>
            <person name="Van De Peer Y."/>
            <person name="Bolton M.D."/>
        </authorList>
    </citation>
    <scope>NUCLEOTIDE SEQUENCE [LARGE SCALE GENOMIC DNA]</scope>
    <source>
        <strain evidence="6 8">09-40</strain>
    </source>
</reference>
<protein>
    <recommendedName>
        <fullName evidence="5">Amidohydrolase-related domain-containing protein</fullName>
    </recommendedName>
</protein>
<keyword evidence="9" id="KW-1185">Reference proteome</keyword>
<sequence>MRFSGLRAAAVAAIGIGSDLVEATNSSTLFSGGTIIAFDSTSESLRVIDKGALHVVGDRIAHVFDSVPESGAVPNGTEHIDITGQIVTPGFIDTHRHGWQTAFKTIGSNTSLAEYFGRYGEFVAGPLFNAEDVYIGQLAGLYEMLNAGVTTSLDHAHHTWSNETAIAGAKASVESGARVFWAYTIHELSNSTFTVQEQLAKFRDIAESELFEDSQTELAIAFDAWTDTSEKSVLQQIIDSAVSCNVSALTTHLLHGPWGASNLPSALHELGILNTSIPVVFSHGSFLPATDAQLLRTTNQYLSITPESEMHYGHTHEHSAYIQDQASLGVDTHFTFSTDILTQARMWLQSVRYDFSLDVPRKWKVPTDTPMTVAQAFYLATRAGGLALRRPDLGVIEEGAKADLVIWDARDSPALLGWRDPIAAIILHASVGDILHVTVDGKFVKRDGRIVAPEYKNVRERFQASARRIQDKLLNTPNPVLEGSFQTGCEYEGPDRVDTLRGQGDGYEQPTFVNL</sequence>
<dbReference type="GO" id="GO:0046872">
    <property type="term" value="F:metal ion binding"/>
    <property type="evidence" value="ECO:0007669"/>
    <property type="project" value="UniProtKB-KW"/>
</dbReference>
<dbReference type="Proteomes" id="UP000230605">
    <property type="component" value="Chromosome 3"/>
</dbReference>
<dbReference type="SUPFAM" id="SSF51338">
    <property type="entry name" value="Composite domain of metallo-dependent hydrolases"/>
    <property type="match status" value="2"/>
</dbReference>
<dbReference type="Pfam" id="PF01979">
    <property type="entry name" value="Amidohydro_1"/>
    <property type="match status" value="1"/>
</dbReference>
<accession>A0A2G5I3M1</accession>
<dbReference type="EMBL" id="LKMD01000101">
    <property type="protein sequence ID" value="PIA99092.1"/>
    <property type="molecule type" value="Genomic_DNA"/>
</dbReference>
<dbReference type="Proteomes" id="UP001302367">
    <property type="component" value="Chromosome 3"/>
</dbReference>
<name>A0A2G5I3M1_CERBT</name>
<proteinExistence type="predicted"/>
<evidence type="ECO:0000313" key="8">
    <source>
        <dbReference type="Proteomes" id="UP000230605"/>
    </source>
</evidence>
<evidence type="ECO:0000313" key="9">
    <source>
        <dbReference type="Proteomes" id="UP001302367"/>
    </source>
</evidence>
<dbReference type="SUPFAM" id="SSF51556">
    <property type="entry name" value="Metallo-dependent hydrolases"/>
    <property type="match status" value="1"/>
</dbReference>
<evidence type="ECO:0000313" key="6">
    <source>
        <dbReference type="EMBL" id="PIA99092.1"/>
    </source>
</evidence>
<evidence type="ECO:0000256" key="4">
    <source>
        <dbReference type="ARBA" id="ARBA00022833"/>
    </source>
</evidence>
<evidence type="ECO:0000256" key="1">
    <source>
        <dbReference type="ARBA" id="ARBA00001947"/>
    </source>
</evidence>
<evidence type="ECO:0000256" key="2">
    <source>
        <dbReference type="ARBA" id="ARBA00022723"/>
    </source>
</evidence>
<dbReference type="Gene3D" id="3.20.20.140">
    <property type="entry name" value="Metal-dependent hydrolases"/>
    <property type="match status" value="1"/>
</dbReference>
<dbReference type="InterPro" id="IPR006680">
    <property type="entry name" value="Amidohydro-rel"/>
</dbReference>
<dbReference type="InterPro" id="IPR032466">
    <property type="entry name" value="Metal_Hydrolase"/>
</dbReference>
<organism evidence="6 8">
    <name type="scientific">Cercospora beticola</name>
    <name type="common">Sugarbeet leaf spot fungus</name>
    <dbReference type="NCBI Taxonomy" id="122368"/>
    <lineage>
        <taxon>Eukaryota</taxon>
        <taxon>Fungi</taxon>
        <taxon>Dikarya</taxon>
        <taxon>Ascomycota</taxon>
        <taxon>Pezizomycotina</taxon>
        <taxon>Dothideomycetes</taxon>
        <taxon>Dothideomycetidae</taxon>
        <taxon>Mycosphaerellales</taxon>
        <taxon>Mycosphaerellaceae</taxon>
        <taxon>Cercospora</taxon>
    </lineage>
</organism>
<keyword evidence="4" id="KW-0862">Zinc</keyword>
<dbReference type="PANTHER" id="PTHR11271:SF37">
    <property type="entry name" value="FAMILY PROTEIN, PUTATIVE (AFU_ORTHOLOGUE AFUA_4G00460)-RELATED"/>
    <property type="match status" value="1"/>
</dbReference>
<evidence type="ECO:0000259" key="5">
    <source>
        <dbReference type="Pfam" id="PF01979"/>
    </source>
</evidence>
<keyword evidence="3" id="KW-0378">Hydrolase</keyword>
<dbReference type="OrthoDB" id="194468at2759"/>
<dbReference type="EMBL" id="CP134186">
    <property type="protein sequence ID" value="WPA99525.1"/>
    <property type="molecule type" value="Genomic_DNA"/>
</dbReference>
<evidence type="ECO:0000256" key="3">
    <source>
        <dbReference type="ARBA" id="ARBA00022801"/>
    </source>
</evidence>
<comment type="cofactor">
    <cofactor evidence="1">
        <name>Zn(2+)</name>
        <dbReference type="ChEBI" id="CHEBI:29105"/>
    </cofactor>
</comment>
<dbReference type="GO" id="GO:0019239">
    <property type="term" value="F:deaminase activity"/>
    <property type="evidence" value="ECO:0007669"/>
    <property type="project" value="TreeGrafter"/>
</dbReference>
<gene>
    <name evidence="6" type="ORF">CB0940_02389</name>
    <name evidence="7" type="ORF">RHO25_004143</name>
</gene>
<evidence type="ECO:0000313" key="7">
    <source>
        <dbReference type="EMBL" id="WPA99525.1"/>
    </source>
</evidence>
<feature type="domain" description="Amidohydrolase-related" evidence="5">
    <location>
        <begin position="86"/>
        <end position="444"/>
    </location>
</feature>
<keyword evidence="2" id="KW-0479">Metal-binding</keyword>
<dbReference type="InterPro" id="IPR051607">
    <property type="entry name" value="Metallo-dep_hydrolases"/>
</dbReference>
<dbReference type="Gene3D" id="2.30.40.10">
    <property type="entry name" value="Urease, subunit C, domain 1"/>
    <property type="match status" value="1"/>
</dbReference>
<dbReference type="PANTHER" id="PTHR11271">
    <property type="entry name" value="GUANINE DEAMINASE"/>
    <property type="match status" value="1"/>
</dbReference>
<reference evidence="7 9" key="2">
    <citation type="submission" date="2023-09" db="EMBL/GenBank/DDBJ databases">
        <title>Complete-Gapless Cercospora beticola genome.</title>
        <authorList>
            <person name="Wyatt N.A."/>
            <person name="Spanner R.E."/>
            <person name="Bolton M.D."/>
        </authorList>
    </citation>
    <scope>NUCLEOTIDE SEQUENCE [LARGE SCALE GENOMIC DNA]</scope>
    <source>
        <strain evidence="7">Cb09-40</strain>
    </source>
</reference>
<dbReference type="GO" id="GO:0005829">
    <property type="term" value="C:cytosol"/>
    <property type="evidence" value="ECO:0007669"/>
    <property type="project" value="TreeGrafter"/>
</dbReference>
<dbReference type="InterPro" id="IPR011059">
    <property type="entry name" value="Metal-dep_hydrolase_composite"/>
</dbReference>